<gene>
    <name evidence="2" type="ORF">K435DRAFT_974625</name>
</gene>
<dbReference type="AlphaFoldDB" id="A0A4S8KKD0"/>
<sequence>MDQLKVPTTDEKSLYPSIIMHKLGSFKDDAVLEARLANIFHSEHTFLVNCSGSGKTRLLLEGLCENWGLFFTCEPDFNKLGSSEISKVINDVLHRVPGFQAFTESLHSSDINRRIAHRHFSEILLSRLLVFKLFLEYALDNGITEGHKRLWLLAQLSPGILWGPEKRSSHDYFVDVWTFLNRSKVPDEVIDDAILQTITEIIELYDITQHPFYLVLDEANYAAETYPSSFRDDDGDYPLLKEVLRIWKKQLGHLPISFVISGTRIPKRYFETKSGEWDAFRWCSDTGCFDNYEIQRKYVTQFLPPTLASSPEGEELLTRIWRWLRGRHRFTAGFITILLQKDFSNPHISLNLLVRTSTNYEPREGLQYPIQDRVDRSDYYGLEMNGIGESSELGLMMYEAVLHNLCYQAGTHGSEPIRVDLVTQSYGHFIDPSATCVAVDEPMILLAGTHWFMSDDKSIVDLHYFNELLASSSIYQCKDVHLVNFIALSLAVTFNSAQILSEVFTFADSAPSWGQQTAELVVRKTARSFQPFRYTGEDRQKLVSSAASLSDLAKWLKSHETPFFIYRPDQQATLLFALKLKNKKHIWIALRQIDEFVRESSDPLDIGELLGLEELFPNDESNSDDSLSVLRKGFRNLPRCLGDVGTLGLLCASASLSRDANIKTTANTLSTHSVTHLNREKILELRSMTRQFRSSLIEHAVTATDPLKQGRSMRSTNPRAINKPGSSSKPTKSRRTKTSSQQPISSNRPLTRSQAKELNITL</sequence>
<accession>A0A4S8KKD0</accession>
<dbReference type="OrthoDB" id="2393824at2759"/>
<dbReference type="Proteomes" id="UP000297245">
    <property type="component" value="Unassembled WGS sequence"/>
</dbReference>
<proteinExistence type="predicted"/>
<evidence type="ECO:0000313" key="2">
    <source>
        <dbReference type="EMBL" id="THU75976.1"/>
    </source>
</evidence>
<dbReference type="EMBL" id="ML181315">
    <property type="protein sequence ID" value="THU75976.1"/>
    <property type="molecule type" value="Genomic_DNA"/>
</dbReference>
<evidence type="ECO:0000256" key="1">
    <source>
        <dbReference type="SAM" id="MobiDB-lite"/>
    </source>
</evidence>
<feature type="compositionally biased region" description="Polar residues" evidence="1">
    <location>
        <begin position="741"/>
        <end position="753"/>
    </location>
</feature>
<keyword evidence="3" id="KW-1185">Reference proteome</keyword>
<evidence type="ECO:0000313" key="3">
    <source>
        <dbReference type="Proteomes" id="UP000297245"/>
    </source>
</evidence>
<protein>
    <submittedName>
        <fullName evidence="2">Uncharacterized protein</fullName>
    </submittedName>
</protein>
<feature type="region of interest" description="Disordered" evidence="1">
    <location>
        <begin position="703"/>
        <end position="762"/>
    </location>
</feature>
<reference evidence="2 3" key="1">
    <citation type="journal article" date="2019" name="Nat. Ecol. Evol.">
        <title>Megaphylogeny resolves global patterns of mushroom evolution.</title>
        <authorList>
            <person name="Varga T."/>
            <person name="Krizsan K."/>
            <person name="Foldi C."/>
            <person name="Dima B."/>
            <person name="Sanchez-Garcia M."/>
            <person name="Sanchez-Ramirez S."/>
            <person name="Szollosi G.J."/>
            <person name="Szarkandi J.G."/>
            <person name="Papp V."/>
            <person name="Albert L."/>
            <person name="Andreopoulos W."/>
            <person name="Angelini C."/>
            <person name="Antonin V."/>
            <person name="Barry K.W."/>
            <person name="Bougher N.L."/>
            <person name="Buchanan P."/>
            <person name="Buyck B."/>
            <person name="Bense V."/>
            <person name="Catcheside P."/>
            <person name="Chovatia M."/>
            <person name="Cooper J."/>
            <person name="Damon W."/>
            <person name="Desjardin D."/>
            <person name="Finy P."/>
            <person name="Geml J."/>
            <person name="Haridas S."/>
            <person name="Hughes K."/>
            <person name="Justo A."/>
            <person name="Karasinski D."/>
            <person name="Kautmanova I."/>
            <person name="Kiss B."/>
            <person name="Kocsube S."/>
            <person name="Kotiranta H."/>
            <person name="LaButti K.M."/>
            <person name="Lechner B.E."/>
            <person name="Liimatainen K."/>
            <person name="Lipzen A."/>
            <person name="Lukacs Z."/>
            <person name="Mihaltcheva S."/>
            <person name="Morgado L.N."/>
            <person name="Niskanen T."/>
            <person name="Noordeloos M.E."/>
            <person name="Ohm R.A."/>
            <person name="Ortiz-Santana B."/>
            <person name="Ovrebo C."/>
            <person name="Racz N."/>
            <person name="Riley R."/>
            <person name="Savchenko A."/>
            <person name="Shiryaev A."/>
            <person name="Soop K."/>
            <person name="Spirin V."/>
            <person name="Szebenyi C."/>
            <person name="Tomsovsky M."/>
            <person name="Tulloss R.E."/>
            <person name="Uehling J."/>
            <person name="Grigoriev I.V."/>
            <person name="Vagvolgyi C."/>
            <person name="Papp T."/>
            <person name="Martin F.M."/>
            <person name="Miettinen O."/>
            <person name="Hibbett D.S."/>
            <person name="Nagy L.G."/>
        </authorList>
    </citation>
    <scope>NUCLEOTIDE SEQUENCE [LARGE SCALE GENOMIC DNA]</scope>
    <source>
        <strain evidence="2 3">CBS 962.96</strain>
    </source>
</reference>
<organism evidence="2 3">
    <name type="scientific">Dendrothele bispora (strain CBS 962.96)</name>
    <dbReference type="NCBI Taxonomy" id="1314807"/>
    <lineage>
        <taxon>Eukaryota</taxon>
        <taxon>Fungi</taxon>
        <taxon>Dikarya</taxon>
        <taxon>Basidiomycota</taxon>
        <taxon>Agaricomycotina</taxon>
        <taxon>Agaricomycetes</taxon>
        <taxon>Agaricomycetidae</taxon>
        <taxon>Agaricales</taxon>
        <taxon>Agaricales incertae sedis</taxon>
        <taxon>Dendrothele</taxon>
    </lineage>
</organism>
<name>A0A4S8KKD0_DENBC</name>